<sequence length="29" mass="3472">MMLRVWLADSYPCRMAGITVWWCPPLFVE</sequence>
<dbReference type="EMBL" id="BK015539">
    <property type="protein sequence ID" value="DAE11888.1"/>
    <property type="molecule type" value="Genomic_DNA"/>
</dbReference>
<accession>A0A8S5PYP9</accession>
<proteinExistence type="predicted"/>
<organism evidence="1">
    <name type="scientific">Podoviridae sp. ctXSp1</name>
    <dbReference type="NCBI Taxonomy" id="2825256"/>
    <lineage>
        <taxon>Viruses</taxon>
        <taxon>Duplodnaviria</taxon>
        <taxon>Heunggongvirae</taxon>
        <taxon>Uroviricota</taxon>
        <taxon>Caudoviricetes</taxon>
    </lineage>
</organism>
<evidence type="ECO:0000313" key="1">
    <source>
        <dbReference type="EMBL" id="DAE11888.1"/>
    </source>
</evidence>
<name>A0A8S5PYP9_9CAUD</name>
<protein>
    <submittedName>
        <fullName evidence="1">Uncharacterized protein</fullName>
    </submittedName>
</protein>
<reference evidence="1" key="1">
    <citation type="journal article" date="2021" name="Proc. Natl. Acad. Sci. U.S.A.">
        <title>A Catalog of Tens of Thousands of Viruses from Human Metagenomes Reveals Hidden Associations with Chronic Diseases.</title>
        <authorList>
            <person name="Tisza M.J."/>
            <person name="Buck C.B."/>
        </authorList>
    </citation>
    <scope>NUCLEOTIDE SEQUENCE</scope>
    <source>
        <strain evidence="1">CtXSp1</strain>
    </source>
</reference>